<dbReference type="RefSeq" id="WP_004407037.1">
    <property type="nucleotide sequence ID" value="NZ_LK391965.1"/>
</dbReference>
<proteinExistence type="predicted"/>
<evidence type="ECO:0000313" key="3">
    <source>
        <dbReference type="Proteomes" id="UP000018211"/>
    </source>
</evidence>
<dbReference type="GeneID" id="97542272"/>
<dbReference type="AlphaFoldDB" id="A0AAV2VNA2"/>
<evidence type="ECO:0000256" key="1">
    <source>
        <dbReference type="SAM" id="Phobius"/>
    </source>
</evidence>
<dbReference type="InterPro" id="IPR007047">
    <property type="entry name" value="Flp_Fap"/>
</dbReference>
<reference evidence="2 3" key="1">
    <citation type="journal article" date="2013" name="ISME J.">
        <title>Comparative genomics of pathogenic lineages of Vibrio nigripulchritudo identifies virulence-associated traits.</title>
        <authorList>
            <person name="Goudenege D."/>
            <person name="Labreuche Y."/>
            <person name="Krin E."/>
            <person name="Ansquer D."/>
            <person name="Mangenot S."/>
            <person name="Calteau A."/>
            <person name="Medigue C."/>
            <person name="Mazel D."/>
            <person name="Polz M.F."/>
            <person name="Le Roux F."/>
        </authorList>
    </citation>
    <scope>NUCLEOTIDE SEQUENCE [LARGE SCALE GENOMIC DNA]</scope>
    <source>
        <strain evidence="2 3">SOn1</strain>
    </source>
</reference>
<accession>A0AAV2VNA2</accession>
<feature type="transmembrane region" description="Helical" evidence="1">
    <location>
        <begin position="25"/>
        <end position="43"/>
    </location>
</feature>
<keyword evidence="1" id="KW-0812">Transmembrane</keyword>
<keyword evidence="1" id="KW-0472">Membrane</keyword>
<dbReference type="Proteomes" id="UP000018211">
    <property type="component" value="Unassembled WGS sequence"/>
</dbReference>
<organism evidence="2 3">
    <name type="scientific">Vibrio nigripulchritudo SOn1</name>
    <dbReference type="NCBI Taxonomy" id="1238450"/>
    <lineage>
        <taxon>Bacteria</taxon>
        <taxon>Pseudomonadati</taxon>
        <taxon>Pseudomonadota</taxon>
        <taxon>Gammaproteobacteria</taxon>
        <taxon>Vibrionales</taxon>
        <taxon>Vibrionaceae</taxon>
        <taxon>Vibrio</taxon>
    </lineage>
</organism>
<evidence type="ECO:0000313" key="2">
    <source>
        <dbReference type="EMBL" id="CCO46159.1"/>
    </source>
</evidence>
<gene>
    <name evidence="2" type="ORF">VIBNISOn1_1690004</name>
</gene>
<comment type="caution">
    <text evidence="2">The sequence shown here is derived from an EMBL/GenBank/DDBJ whole genome shotgun (WGS) entry which is preliminary data.</text>
</comment>
<dbReference type="Pfam" id="PF04964">
    <property type="entry name" value="Flp_Fap"/>
    <property type="match status" value="1"/>
</dbReference>
<name>A0AAV2VNA2_9VIBR</name>
<sequence>MITAIIHFIRIYAGKFVKNERGVTAVEYAIIGVALSAVVIAIFDKDLQVFLEEAITSISEGGAVSYSE</sequence>
<protein>
    <submittedName>
        <fullName evidence="2">Flp/Fap pilin component</fullName>
    </submittedName>
</protein>
<keyword evidence="1" id="KW-1133">Transmembrane helix</keyword>
<dbReference type="EMBL" id="CAOF01000078">
    <property type="protein sequence ID" value="CCO46159.1"/>
    <property type="molecule type" value="Genomic_DNA"/>
</dbReference>